<sequence length="176" mass="19313">MRVRNLHLRHLAASPDRVGALLDGLASAADPLWPADRWPALVLDRPLEVGAAGGHGPVRYTVAAYTPGRHVRFRFTAPRGFDGFHEFTVEPGEDGTVLRHLLVIRAHGPALLTWPLVFGPLHDALLEDCLDRAERALTGTVRAPARWSPYVRLLRAAAVRAGRRRDNPLGARAARP</sequence>
<dbReference type="Gene3D" id="3.30.530.20">
    <property type="match status" value="1"/>
</dbReference>
<dbReference type="EMBL" id="CP074133">
    <property type="protein sequence ID" value="QUX20990.1"/>
    <property type="molecule type" value="Genomic_DNA"/>
</dbReference>
<dbReference type="InterPro" id="IPR023393">
    <property type="entry name" value="START-like_dom_sf"/>
</dbReference>
<dbReference type="RefSeq" id="WP_220562186.1">
    <property type="nucleotide sequence ID" value="NZ_CP074133.1"/>
</dbReference>
<dbReference type="Proteomes" id="UP000676079">
    <property type="component" value="Chromosome"/>
</dbReference>
<evidence type="ECO:0000313" key="1">
    <source>
        <dbReference type="EMBL" id="QUX20990.1"/>
    </source>
</evidence>
<dbReference type="Pfam" id="PF10604">
    <property type="entry name" value="Polyketide_cyc2"/>
    <property type="match status" value="1"/>
</dbReference>
<gene>
    <name evidence="1" type="ORF">KGD84_21370</name>
</gene>
<keyword evidence="2" id="KW-1185">Reference proteome</keyword>
<dbReference type="SUPFAM" id="SSF55961">
    <property type="entry name" value="Bet v1-like"/>
    <property type="match status" value="1"/>
</dbReference>
<accession>A0ABX8BFI1</accession>
<reference evidence="1 2" key="1">
    <citation type="submission" date="2021-05" db="EMBL/GenBank/DDBJ databases">
        <title>Direct Submission.</title>
        <authorList>
            <person name="Li K."/>
            <person name="Gao J."/>
        </authorList>
    </citation>
    <scope>NUCLEOTIDE SEQUENCE [LARGE SCALE GENOMIC DNA]</scope>
    <source>
        <strain evidence="1 2">Mg02</strain>
    </source>
</reference>
<organism evidence="1 2">
    <name type="scientific">Nocardiopsis changdeensis</name>
    <dbReference type="NCBI Taxonomy" id="2831969"/>
    <lineage>
        <taxon>Bacteria</taxon>
        <taxon>Bacillati</taxon>
        <taxon>Actinomycetota</taxon>
        <taxon>Actinomycetes</taxon>
        <taxon>Streptosporangiales</taxon>
        <taxon>Nocardiopsidaceae</taxon>
        <taxon>Nocardiopsis</taxon>
    </lineage>
</organism>
<dbReference type="CDD" id="cd07812">
    <property type="entry name" value="SRPBCC"/>
    <property type="match status" value="1"/>
</dbReference>
<dbReference type="InterPro" id="IPR019587">
    <property type="entry name" value="Polyketide_cyclase/dehydratase"/>
</dbReference>
<protein>
    <submittedName>
        <fullName evidence="1">SRPBCC family protein</fullName>
    </submittedName>
</protein>
<evidence type="ECO:0000313" key="2">
    <source>
        <dbReference type="Proteomes" id="UP000676079"/>
    </source>
</evidence>
<proteinExistence type="predicted"/>
<name>A0ABX8BFI1_9ACTN</name>